<organism evidence="1">
    <name type="scientific">Candidatus Nitrotoga fabula</name>
    <dbReference type="NCBI Taxonomy" id="2182327"/>
    <lineage>
        <taxon>Bacteria</taxon>
        <taxon>Pseudomonadati</taxon>
        <taxon>Pseudomonadota</taxon>
        <taxon>Betaproteobacteria</taxon>
        <taxon>Nitrosomonadales</taxon>
        <taxon>Gallionellaceae</taxon>
        <taxon>Candidatus Nitrotoga</taxon>
    </lineage>
</organism>
<proteinExistence type="predicted"/>
<reference evidence="1" key="1">
    <citation type="submission" date="2018-05" db="EMBL/GenBank/DDBJ databases">
        <authorList>
            <person name="Lanie J.A."/>
            <person name="Ng W.-L."/>
            <person name="Kazmierczak K.M."/>
            <person name="Andrzejewski T.M."/>
            <person name="Davidsen T.M."/>
            <person name="Wayne K.J."/>
            <person name="Tettelin H."/>
            <person name="Glass J.I."/>
            <person name="Rusch D."/>
            <person name="Podicherti R."/>
            <person name="Tsui H.-C.T."/>
            <person name="Winkler M.E."/>
        </authorList>
    </citation>
    <scope>NUCLEOTIDE SEQUENCE</scope>
    <source>
        <strain evidence="1">KNB</strain>
    </source>
</reference>
<evidence type="ECO:0000313" key="1">
    <source>
        <dbReference type="EMBL" id="SPS06612.1"/>
    </source>
</evidence>
<dbReference type="AlphaFoldDB" id="A0A2X0R918"/>
<sequence>MKFLFHVINTFEMKNYLTWILGMPVSLPPKASQESSQILTLNQTGQQTCS</sequence>
<protein>
    <submittedName>
        <fullName evidence="1">Uncharacterized protein</fullName>
    </submittedName>
</protein>
<gene>
    <name evidence="1" type="ORF">NITFAB_2205</name>
</gene>
<dbReference type="EMBL" id="LS423452">
    <property type="protein sequence ID" value="SPS06612.1"/>
    <property type="molecule type" value="Genomic_DNA"/>
</dbReference>
<accession>A0A2X0R918</accession>
<name>A0A2X0R918_9PROT</name>